<dbReference type="EMBL" id="JYDJ01000392">
    <property type="protein sequence ID" value="KRX36005.1"/>
    <property type="molecule type" value="Genomic_DNA"/>
</dbReference>
<dbReference type="Proteomes" id="UP000055048">
    <property type="component" value="Unassembled WGS sequence"/>
</dbReference>
<sequence length="165" mass="17984">MLATQLCQLAVDCIIIDIQARSSDRLTAKPKSRSIQGKQSQNSSAILKLHSDHTIALASSSSSSTMTTGCYTIKSASSKPSFGIDLGYPPLFLPGSVLFSTVRTLAHTPPNKPYRKRTQARIRTQADHLHCQVRLKQTRVSLYAFMGSSFPGSFHKNLQTSLSAS</sequence>
<organism evidence="1 2">
    <name type="scientific">Trichinella murrelli</name>
    <dbReference type="NCBI Taxonomy" id="144512"/>
    <lineage>
        <taxon>Eukaryota</taxon>
        <taxon>Metazoa</taxon>
        <taxon>Ecdysozoa</taxon>
        <taxon>Nematoda</taxon>
        <taxon>Enoplea</taxon>
        <taxon>Dorylaimia</taxon>
        <taxon>Trichinellida</taxon>
        <taxon>Trichinellidae</taxon>
        <taxon>Trichinella</taxon>
    </lineage>
</organism>
<dbReference type="AlphaFoldDB" id="A0A0V0TAR6"/>
<keyword evidence="2" id="KW-1185">Reference proteome</keyword>
<reference evidence="1 2" key="1">
    <citation type="submission" date="2015-01" db="EMBL/GenBank/DDBJ databases">
        <title>Evolution of Trichinella species and genotypes.</title>
        <authorList>
            <person name="Korhonen P.K."/>
            <person name="Edoardo P."/>
            <person name="Giuseppe L.R."/>
            <person name="Gasser R.B."/>
        </authorList>
    </citation>
    <scope>NUCLEOTIDE SEQUENCE [LARGE SCALE GENOMIC DNA]</scope>
    <source>
        <strain evidence="1">ISS417</strain>
    </source>
</reference>
<evidence type="ECO:0000313" key="1">
    <source>
        <dbReference type="EMBL" id="KRX36005.1"/>
    </source>
</evidence>
<protein>
    <submittedName>
        <fullName evidence="1">Uncharacterized protein</fullName>
    </submittedName>
</protein>
<name>A0A0V0TAR6_9BILA</name>
<accession>A0A0V0TAR6</accession>
<evidence type="ECO:0000313" key="2">
    <source>
        <dbReference type="Proteomes" id="UP000055048"/>
    </source>
</evidence>
<comment type="caution">
    <text evidence="1">The sequence shown here is derived from an EMBL/GenBank/DDBJ whole genome shotgun (WGS) entry which is preliminary data.</text>
</comment>
<gene>
    <name evidence="1" type="ORF">T05_4527</name>
</gene>
<proteinExistence type="predicted"/>